<evidence type="ECO:0000313" key="1">
    <source>
        <dbReference type="EMBL" id="KAK5140481.1"/>
    </source>
</evidence>
<keyword evidence="2" id="KW-1185">Reference proteome</keyword>
<dbReference type="Proteomes" id="UP001308179">
    <property type="component" value="Unassembled WGS sequence"/>
</dbReference>
<comment type="caution">
    <text evidence="1">The sequence shown here is derived from an EMBL/GenBank/DDBJ whole genome shotgun (WGS) entry which is preliminary data.</text>
</comment>
<dbReference type="EMBL" id="JAVRRR010000788">
    <property type="protein sequence ID" value="KAK5140481.1"/>
    <property type="molecule type" value="Genomic_DNA"/>
</dbReference>
<organism evidence="1 2">
    <name type="scientific">Rachicladosporium monterosium</name>
    <dbReference type="NCBI Taxonomy" id="1507873"/>
    <lineage>
        <taxon>Eukaryota</taxon>
        <taxon>Fungi</taxon>
        <taxon>Dikarya</taxon>
        <taxon>Ascomycota</taxon>
        <taxon>Pezizomycotina</taxon>
        <taxon>Dothideomycetes</taxon>
        <taxon>Dothideomycetidae</taxon>
        <taxon>Cladosporiales</taxon>
        <taxon>Cladosporiaceae</taxon>
        <taxon>Rachicladosporium</taxon>
    </lineage>
</organism>
<reference evidence="1 2" key="1">
    <citation type="submission" date="2023-08" db="EMBL/GenBank/DDBJ databases">
        <title>Black Yeasts Isolated from many extreme environments.</title>
        <authorList>
            <person name="Coleine C."/>
            <person name="Stajich J.E."/>
            <person name="Selbmann L."/>
        </authorList>
    </citation>
    <scope>NUCLEOTIDE SEQUENCE [LARGE SCALE GENOMIC DNA]</scope>
    <source>
        <strain evidence="1 2">CCFEE 5386</strain>
    </source>
</reference>
<protein>
    <submittedName>
        <fullName evidence="1">Uncharacterized protein</fullName>
    </submittedName>
</protein>
<sequence>MKLMEVVAQAPRDSITRTEHRTRKANRDKPTSITIEVSSFGNPIDSSQVYMFPGHGYDVEIRRGNALDKSCGKQYRMPDVTVRRILHYFRGASTQQLELITFDLRGKESSQALVDAQLDGYLSVIAQGTTEKNPLLLAIVPR</sequence>
<gene>
    <name evidence="1" type="ORF">LTR32_006730</name>
</gene>
<evidence type="ECO:0000313" key="2">
    <source>
        <dbReference type="Proteomes" id="UP001308179"/>
    </source>
</evidence>
<name>A0ABR0KY13_9PEZI</name>
<proteinExistence type="predicted"/>
<accession>A0ABR0KY13</accession>